<gene>
    <name evidence="2" type="ORF">EV702DRAFT_1191915</name>
</gene>
<reference evidence="2" key="1">
    <citation type="journal article" date="2020" name="New Phytol.">
        <title>Comparative genomics reveals dynamic genome evolution in host specialist ectomycorrhizal fungi.</title>
        <authorList>
            <person name="Lofgren L.A."/>
            <person name="Nguyen N.H."/>
            <person name="Vilgalys R."/>
            <person name="Ruytinx J."/>
            <person name="Liao H.L."/>
            <person name="Branco S."/>
            <person name="Kuo A."/>
            <person name="LaButti K."/>
            <person name="Lipzen A."/>
            <person name="Andreopoulos W."/>
            <person name="Pangilinan J."/>
            <person name="Riley R."/>
            <person name="Hundley H."/>
            <person name="Na H."/>
            <person name="Barry K."/>
            <person name="Grigoriev I.V."/>
            <person name="Stajich J.E."/>
            <person name="Kennedy P.G."/>
        </authorList>
    </citation>
    <scope>NUCLEOTIDE SEQUENCE</scope>
    <source>
        <strain evidence="2">DOB743</strain>
    </source>
</reference>
<accession>A0A9P7A545</accession>
<protein>
    <submittedName>
        <fullName evidence="2">Uncharacterized protein</fullName>
    </submittedName>
</protein>
<sequence>MPTLPSNKKANSLHSLEARVRTTIATARTESAKLVEEVGAHINSAQTTLARIKEQHEANRSDLPARLQADEEKIYALCAAYPPLLDDVVHQRIQSVDTMKAIAHASDVETRKSRKRLMKKAKTRLDDARERHKLAMDASELVKHYKALVLAL</sequence>
<organism evidence="2 3">
    <name type="scientific">Suillus placidus</name>
    <dbReference type="NCBI Taxonomy" id="48579"/>
    <lineage>
        <taxon>Eukaryota</taxon>
        <taxon>Fungi</taxon>
        <taxon>Dikarya</taxon>
        <taxon>Basidiomycota</taxon>
        <taxon>Agaricomycotina</taxon>
        <taxon>Agaricomycetes</taxon>
        <taxon>Agaricomycetidae</taxon>
        <taxon>Boletales</taxon>
        <taxon>Suillineae</taxon>
        <taxon>Suillaceae</taxon>
        <taxon>Suillus</taxon>
    </lineage>
</organism>
<comment type="caution">
    <text evidence="2">The sequence shown here is derived from an EMBL/GenBank/DDBJ whole genome shotgun (WGS) entry which is preliminary data.</text>
</comment>
<dbReference type="EMBL" id="JABBWD010000003">
    <property type="protein sequence ID" value="KAG1782263.1"/>
    <property type="molecule type" value="Genomic_DNA"/>
</dbReference>
<feature type="coiled-coil region" evidence="1">
    <location>
        <begin position="111"/>
        <end position="138"/>
    </location>
</feature>
<dbReference type="AlphaFoldDB" id="A0A9P7A545"/>
<evidence type="ECO:0000313" key="3">
    <source>
        <dbReference type="Proteomes" id="UP000714275"/>
    </source>
</evidence>
<dbReference type="Proteomes" id="UP000714275">
    <property type="component" value="Unassembled WGS sequence"/>
</dbReference>
<keyword evidence="3" id="KW-1185">Reference proteome</keyword>
<dbReference type="OrthoDB" id="3264586at2759"/>
<evidence type="ECO:0000313" key="2">
    <source>
        <dbReference type="EMBL" id="KAG1782263.1"/>
    </source>
</evidence>
<evidence type="ECO:0000256" key="1">
    <source>
        <dbReference type="SAM" id="Coils"/>
    </source>
</evidence>
<keyword evidence="1" id="KW-0175">Coiled coil</keyword>
<name>A0A9P7A545_9AGAM</name>
<proteinExistence type="predicted"/>